<accession>A0ACC0IQE5</accession>
<sequence>MAYRRSTASSIMEVFTLNPLPYPVLLILAVIFFFFGIQWYASYESVVETTEQNMGWVLLLIPVVLLFVVRWLSSLEDSNWLFGMSPFERRRRTYYQPSEGSSPWGVAAVILLLLVMVQYQSSFLDGWFI</sequence>
<dbReference type="EMBL" id="CM045760">
    <property type="protein sequence ID" value="KAI8026336.1"/>
    <property type="molecule type" value="Genomic_DNA"/>
</dbReference>
<dbReference type="Proteomes" id="UP001060215">
    <property type="component" value="Chromosome 3"/>
</dbReference>
<gene>
    <name evidence="1" type="ORF">LOK49_LG02G03838</name>
</gene>
<reference evidence="1 2" key="1">
    <citation type="journal article" date="2022" name="Plant J.">
        <title>Chromosome-level genome of Camellia lanceoleosa provides a valuable resource for understanding genome evolution and self-incompatibility.</title>
        <authorList>
            <person name="Gong W."/>
            <person name="Xiao S."/>
            <person name="Wang L."/>
            <person name="Liao Z."/>
            <person name="Chang Y."/>
            <person name="Mo W."/>
            <person name="Hu G."/>
            <person name="Li W."/>
            <person name="Zhao G."/>
            <person name="Zhu H."/>
            <person name="Hu X."/>
            <person name="Ji K."/>
            <person name="Xiang X."/>
            <person name="Song Q."/>
            <person name="Yuan D."/>
            <person name="Jin S."/>
            <person name="Zhang L."/>
        </authorList>
    </citation>
    <scope>NUCLEOTIDE SEQUENCE [LARGE SCALE GENOMIC DNA]</scope>
    <source>
        <strain evidence="1">SQ_2022a</strain>
    </source>
</reference>
<evidence type="ECO:0000313" key="1">
    <source>
        <dbReference type="EMBL" id="KAI8026336.1"/>
    </source>
</evidence>
<comment type="caution">
    <text evidence="1">The sequence shown here is derived from an EMBL/GenBank/DDBJ whole genome shotgun (WGS) entry which is preliminary data.</text>
</comment>
<keyword evidence="2" id="KW-1185">Reference proteome</keyword>
<protein>
    <submittedName>
        <fullName evidence="1">Uncharacterized protein</fullName>
    </submittedName>
</protein>
<name>A0ACC0IQE5_9ERIC</name>
<evidence type="ECO:0000313" key="2">
    <source>
        <dbReference type="Proteomes" id="UP001060215"/>
    </source>
</evidence>
<organism evidence="1 2">
    <name type="scientific">Camellia lanceoleosa</name>
    <dbReference type="NCBI Taxonomy" id="1840588"/>
    <lineage>
        <taxon>Eukaryota</taxon>
        <taxon>Viridiplantae</taxon>
        <taxon>Streptophyta</taxon>
        <taxon>Embryophyta</taxon>
        <taxon>Tracheophyta</taxon>
        <taxon>Spermatophyta</taxon>
        <taxon>Magnoliopsida</taxon>
        <taxon>eudicotyledons</taxon>
        <taxon>Gunneridae</taxon>
        <taxon>Pentapetalae</taxon>
        <taxon>asterids</taxon>
        <taxon>Ericales</taxon>
        <taxon>Theaceae</taxon>
        <taxon>Camellia</taxon>
    </lineage>
</organism>
<proteinExistence type="predicted"/>